<dbReference type="Gene3D" id="3.40.50.1820">
    <property type="entry name" value="alpha/beta hydrolase"/>
    <property type="match status" value="1"/>
</dbReference>
<sequence>MTWLALLLPGGGYTTAQPLFHYTDQLLRHLGATTRHLTYPSRDDPDVTAQLHDTADHDRVTLVGKSLGTAAMSRLLDHPLPARTDAVWLTPLFGRPEVRHAAATCPWRSLYVVGLADLYHHPDAHAGLPGHTLALPDADHRLDVPGDVHRSLAHLATVLAALDAFLRDPATPETLDG</sequence>
<dbReference type="OrthoDB" id="70765at2"/>
<proteinExistence type="predicted"/>
<evidence type="ECO:0000313" key="1">
    <source>
        <dbReference type="EMBL" id="RKT67424.1"/>
    </source>
</evidence>
<dbReference type="RefSeq" id="WP_121217702.1">
    <property type="nucleotide sequence ID" value="NZ_JBIUBA010000009.1"/>
</dbReference>
<accession>A0A495X2L4</accession>
<organism evidence="1 2">
    <name type="scientific">Saccharothrix variisporea</name>
    <dbReference type="NCBI Taxonomy" id="543527"/>
    <lineage>
        <taxon>Bacteria</taxon>
        <taxon>Bacillati</taxon>
        <taxon>Actinomycetota</taxon>
        <taxon>Actinomycetes</taxon>
        <taxon>Pseudonocardiales</taxon>
        <taxon>Pseudonocardiaceae</taxon>
        <taxon>Saccharothrix</taxon>
    </lineage>
</organism>
<gene>
    <name evidence="1" type="ORF">DFJ66_0599</name>
</gene>
<dbReference type="InterPro" id="IPR029058">
    <property type="entry name" value="AB_hydrolase_fold"/>
</dbReference>
<dbReference type="EMBL" id="RBXR01000001">
    <property type="protein sequence ID" value="RKT67424.1"/>
    <property type="molecule type" value="Genomic_DNA"/>
</dbReference>
<evidence type="ECO:0000313" key="2">
    <source>
        <dbReference type="Proteomes" id="UP000272729"/>
    </source>
</evidence>
<dbReference type="SUPFAM" id="SSF53474">
    <property type="entry name" value="alpha/beta-Hydrolases"/>
    <property type="match status" value="1"/>
</dbReference>
<dbReference type="Proteomes" id="UP000272729">
    <property type="component" value="Unassembled WGS sequence"/>
</dbReference>
<comment type="caution">
    <text evidence="1">The sequence shown here is derived from an EMBL/GenBank/DDBJ whole genome shotgun (WGS) entry which is preliminary data.</text>
</comment>
<dbReference type="AlphaFoldDB" id="A0A495X2L4"/>
<evidence type="ECO:0008006" key="3">
    <source>
        <dbReference type="Google" id="ProtNLM"/>
    </source>
</evidence>
<keyword evidence="2" id="KW-1185">Reference proteome</keyword>
<name>A0A495X2L4_9PSEU</name>
<reference evidence="1 2" key="1">
    <citation type="submission" date="2018-10" db="EMBL/GenBank/DDBJ databases">
        <title>Sequencing the genomes of 1000 actinobacteria strains.</title>
        <authorList>
            <person name="Klenk H.-P."/>
        </authorList>
    </citation>
    <scope>NUCLEOTIDE SEQUENCE [LARGE SCALE GENOMIC DNA]</scope>
    <source>
        <strain evidence="1 2">DSM 43911</strain>
    </source>
</reference>
<protein>
    <recommendedName>
        <fullName evidence="3">Alpha/beta hydrolase family protein</fullName>
    </recommendedName>
</protein>